<keyword evidence="15" id="KW-1185">Reference proteome</keyword>
<dbReference type="InterPro" id="IPR052162">
    <property type="entry name" value="Sensor_kinase/Photoreceptor"/>
</dbReference>
<gene>
    <name evidence="14" type="ORF">RQM65_04825</name>
</gene>
<dbReference type="EC" id="2.7.13.3" evidence="3"/>
<keyword evidence="9 10" id="KW-0472">Membrane</keyword>
<dbReference type="SMART" id="SM00387">
    <property type="entry name" value="HATPase_c"/>
    <property type="match status" value="1"/>
</dbReference>
<proteinExistence type="predicted"/>
<evidence type="ECO:0000256" key="8">
    <source>
        <dbReference type="ARBA" id="ARBA00022989"/>
    </source>
</evidence>
<evidence type="ECO:0000256" key="5">
    <source>
        <dbReference type="ARBA" id="ARBA00022679"/>
    </source>
</evidence>
<evidence type="ECO:0000256" key="7">
    <source>
        <dbReference type="ARBA" id="ARBA00022777"/>
    </source>
</evidence>
<dbReference type="InterPro" id="IPR035965">
    <property type="entry name" value="PAS-like_dom_sf"/>
</dbReference>
<evidence type="ECO:0000256" key="4">
    <source>
        <dbReference type="ARBA" id="ARBA00022553"/>
    </source>
</evidence>
<dbReference type="Pfam" id="PF08447">
    <property type="entry name" value="PAS_3"/>
    <property type="match status" value="1"/>
</dbReference>
<dbReference type="SMART" id="SM00091">
    <property type="entry name" value="PAS"/>
    <property type="match status" value="2"/>
</dbReference>
<dbReference type="InterPro" id="IPR036890">
    <property type="entry name" value="HATPase_C_sf"/>
</dbReference>
<dbReference type="PROSITE" id="PS50113">
    <property type="entry name" value="PAC"/>
    <property type="match status" value="1"/>
</dbReference>
<dbReference type="Gene3D" id="3.30.450.20">
    <property type="entry name" value="PAS domain"/>
    <property type="match status" value="2"/>
</dbReference>
<keyword evidence="7" id="KW-0418">Kinase</keyword>
<keyword evidence="4" id="KW-0597">Phosphoprotein</keyword>
<dbReference type="SUPFAM" id="SSF47384">
    <property type="entry name" value="Homodimeric domain of signal transducing histidine kinase"/>
    <property type="match status" value="1"/>
</dbReference>
<evidence type="ECO:0000313" key="14">
    <source>
        <dbReference type="EMBL" id="MDT7827986.1"/>
    </source>
</evidence>
<comment type="subcellular location">
    <subcellularLocation>
        <location evidence="2">Membrane</location>
        <topology evidence="2">Multi-pass membrane protein</topology>
    </subcellularLocation>
</comment>
<organism evidence="14 15">
    <name type="scientific">Pricia mediterranea</name>
    <dbReference type="NCBI Taxonomy" id="3076079"/>
    <lineage>
        <taxon>Bacteria</taxon>
        <taxon>Pseudomonadati</taxon>
        <taxon>Bacteroidota</taxon>
        <taxon>Flavobacteriia</taxon>
        <taxon>Flavobacteriales</taxon>
        <taxon>Flavobacteriaceae</taxon>
        <taxon>Pricia</taxon>
    </lineage>
</organism>
<evidence type="ECO:0000256" key="9">
    <source>
        <dbReference type="ARBA" id="ARBA00023136"/>
    </source>
</evidence>
<dbReference type="InterPro" id="IPR001610">
    <property type="entry name" value="PAC"/>
</dbReference>
<evidence type="ECO:0000256" key="2">
    <source>
        <dbReference type="ARBA" id="ARBA00004141"/>
    </source>
</evidence>
<dbReference type="EMBL" id="JAVTTP010000001">
    <property type="protein sequence ID" value="MDT7827986.1"/>
    <property type="molecule type" value="Genomic_DNA"/>
</dbReference>
<evidence type="ECO:0000256" key="6">
    <source>
        <dbReference type="ARBA" id="ARBA00022692"/>
    </source>
</evidence>
<feature type="transmembrane region" description="Helical" evidence="10">
    <location>
        <begin position="21"/>
        <end position="43"/>
    </location>
</feature>
<comment type="caution">
    <text evidence="14">The sequence shown here is derived from an EMBL/GenBank/DDBJ whole genome shotgun (WGS) entry which is preliminary data.</text>
</comment>
<dbReference type="SMART" id="SM00086">
    <property type="entry name" value="PAC"/>
    <property type="match status" value="2"/>
</dbReference>
<evidence type="ECO:0000256" key="1">
    <source>
        <dbReference type="ARBA" id="ARBA00000085"/>
    </source>
</evidence>
<dbReference type="Pfam" id="PF13675">
    <property type="entry name" value="PilJ"/>
    <property type="match status" value="1"/>
</dbReference>
<dbReference type="InterPro" id="IPR013656">
    <property type="entry name" value="PAS_4"/>
</dbReference>
<dbReference type="PANTHER" id="PTHR43304">
    <property type="entry name" value="PHYTOCHROME-LIKE PROTEIN CPH1"/>
    <property type="match status" value="1"/>
</dbReference>
<evidence type="ECO:0000256" key="3">
    <source>
        <dbReference type="ARBA" id="ARBA00012438"/>
    </source>
</evidence>
<dbReference type="PROSITE" id="PS50109">
    <property type="entry name" value="HIS_KIN"/>
    <property type="match status" value="1"/>
</dbReference>
<dbReference type="InterPro" id="IPR000700">
    <property type="entry name" value="PAS-assoc_C"/>
</dbReference>
<dbReference type="PRINTS" id="PR00344">
    <property type="entry name" value="BCTRLSENSOR"/>
</dbReference>
<dbReference type="Gene3D" id="3.30.565.10">
    <property type="entry name" value="Histidine kinase-like ATPase, C-terminal domain"/>
    <property type="match status" value="1"/>
</dbReference>
<dbReference type="CDD" id="cd00130">
    <property type="entry name" value="PAS"/>
    <property type="match status" value="2"/>
</dbReference>
<evidence type="ECO:0000256" key="10">
    <source>
        <dbReference type="SAM" id="Phobius"/>
    </source>
</evidence>
<evidence type="ECO:0000259" key="13">
    <source>
        <dbReference type="PROSITE" id="PS50113"/>
    </source>
</evidence>
<dbReference type="Gene3D" id="1.10.287.130">
    <property type="match status" value="1"/>
</dbReference>
<evidence type="ECO:0000313" key="15">
    <source>
        <dbReference type="Proteomes" id="UP001250656"/>
    </source>
</evidence>
<accession>A0ABU3L3U8</accession>
<evidence type="ECO:0000259" key="12">
    <source>
        <dbReference type="PROSITE" id="PS50112"/>
    </source>
</evidence>
<dbReference type="InterPro" id="IPR000014">
    <property type="entry name" value="PAS"/>
</dbReference>
<dbReference type="InterPro" id="IPR003594">
    <property type="entry name" value="HATPase_dom"/>
</dbReference>
<dbReference type="SUPFAM" id="SSF55785">
    <property type="entry name" value="PYP-like sensor domain (PAS domain)"/>
    <property type="match status" value="2"/>
</dbReference>
<feature type="domain" description="PAS" evidence="12">
    <location>
        <begin position="344"/>
        <end position="416"/>
    </location>
</feature>
<keyword evidence="6 10" id="KW-0812">Transmembrane</keyword>
<dbReference type="Proteomes" id="UP001250656">
    <property type="component" value="Unassembled WGS sequence"/>
</dbReference>
<dbReference type="Pfam" id="PF08448">
    <property type="entry name" value="PAS_4"/>
    <property type="match status" value="1"/>
</dbReference>
<name>A0ABU3L3U8_9FLAO</name>
<dbReference type="PANTHER" id="PTHR43304:SF1">
    <property type="entry name" value="PAC DOMAIN-CONTAINING PROTEIN"/>
    <property type="match status" value="1"/>
</dbReference>
<feature type="domain" description="Histidine kinase" evidence="11">
    <location>
        <begin position="481"/>
        <end position="695"/>
    </location>
</feature>
<dbReference type="InterPro" id="IPR004358">
    <property type="entry name" value="Sig_transdc_His_kin-like_C"/>
</dbReference>
<dbReference type="InterPro" id="IPR005467">
    <property type="entry name" value="His_kinase_dom"/>
</dbReference>
<dbReference type="NCBIfam" id="TIGR00229">
    <property type="entry name" value="sensory_box"/>
    <property type="match status" value="2"/>
</dbReference>
<feature type="domain" description="PAC" evidence="13">
    <location>
        <begin position="290"/>
        <end position="343"/>
    </location>
</feature>
<feature type="transmembrane region" description="Helical" evidence="10">
    <location>
        <begin position="179"/>
        <end position="199"/>
    </location>
</feature>
<dbReference type="PROSITE" id="PS50112">
    <property type="entry name" value="PAS"/>
    <property type="match status" value="1"/>
</dbReference>
<dbReference type="InterPro" id="IPR013655">
    <property type="entry name" value="PAS_fold_3"/>
</dbReference>
<protein>
    <recommendedName>
        <fullName evidence="3">histidine kinase</fullName>
        <ecNumber evidence="3">2.7.13.3</ecNumber>
    </recommendedName>
</protein>
<keyword evidence="8 10" id="KW-1133">Transmembrane helix</keyword>
<reference evidence="14 15" key="1">
    <citation type="submission" date="2023-09" db="EMBL/GenBank/DDBJ databases">
        <title>Novel taxa isolated from Blanes Bay.</title>
        <authorList>
            <person name="Rey-Velasco X."/>
            <person name="Lucena T."/>
        </authorList>
    </citation>
    <scope>NUCLEOTIDE SEQUENCE [LARGE SCALE GENOMIC DNA]</scope>
    <source>
        <strain evidence="14 15">S334</strain>
    </source>
</reference>
<dbReference type="Pfam" id="PF02518">
    <property type="entry name" value="HATPase_c"/>
    <property type="match status" value="1"/>
</dbReference>
<sequence length="699" mass="79149">MPINILSRNRTISFTNIRKGIKASFTIAALFSVFLVLCIGFFINERKNDSGIINMAGRQRMLGQKLATDIHLTGSDGRALAETENDAELWDSIHNALRYGNLELGVRKSENPEIIRLFEEISPYQQKLYLASLSTGPARPGGPVYGDIRRWNDRYQAGMDRIVDELQADAERGMSVLKYIVAFLISLFLLLIFGLYRILVKPIIKIVKTLSDEREERAEQIRSILENTSDLIWSLDLDRKLLSFNSAFSKAILEQTGTAPVIGSPILRDPYPEEILRKWESMYEKAFSGRSFSTEIRSDREDGTSYIEVSLNPIYGPQGRVTGCNVFSRDVTERAETYKKLARSEKYLKEAQRIANLGNWNWDMASNGIYWSDQLYQVFGQDPETFRPDYGSFLEIIHPEDREAFTEDVDNCIENGAPLDIVHRIVMGDGGIRYVHQRGRTHYHRGRPVRMAGTSQDVTGLENARLRIMRQYNELENFVYIISHNIRAPISTLQGLVDIFEPGNAASNVQVIDYIGSTVDTLDRTIKDLNHALSLKDISEDTFGKVDLEEVVRDICDLLARDIKVSGARIDHDFSRAPDAFGVRSYFTNILYNLVLNSITHKVDERDPYISIRSRRTAMKGTEIVVSDNGKGMALTEGAHKKIFDMYGRLSGKSEGRGMGLYLVRTQVETMKGSINVRSEPGKGSIFTIVFDSIHEPQS</sequence>
<dbReference type="Gene3D" id="2.10.70.100">
    <property type="match status" value="1"/>
</dbReference>
<dbReference type="SUPFAM" id="SSF55874">
    <property type="entry name" value="ATPase domain of HSP90 chaperone/DNA topoisomerase II/histidine kinase"/>
    <property type="match status" value="1"/>
</dbReference>
<comment type="catalytic activity">
    <reaction evidence="1">
        <text>ATP + protein L-histidine = ADP + protein N-phospho-L-histidine.</text>
        <dbReference type="EC" id="2.7.13.3"/>
    </reaction>
</comment>
<dbReference type="RefSeq" id="WP_314013117.1">
    <property type="nucleotide sequence ID" value="NZ_JAVTTP010000001.1"/>
</dbReference>
<keyword evidence="5" id="KW-0808">Transferase</keyword>
<evidence type="ECO:0000259" key="11">
    <source>
        <dbReference type="PROSITE" id="PS50109"/>
    </source>
</evidence>
<dbReference type="InterPro" id="IPR029095">
    <property type="entry name" value="NarX-like_N"/>
</dbReference>
<dbReference type="InterPro" id="IPR036097">
    <property type="entry name" value="HisK_dim/P_sf"/>
</dbReference>